<feature type="transmembrane region" description="Helical" evidence="1">
    <location>
        <begin position="205"/>
        <end position="224"/>
    </location>
</feature>
<name>A0ABS7K7Y2_9BACI</name>
<evidence type="ECO:0000313" key="2">
    <source>
        <dbReference type="EMBL" id="MBY0098235.1"/>
    </source>
</evidence>
<keyword evidence="1" id="KW-0472">Membrane</keyword>
<dbReference type="EMBL" id="JACWFH010000020">
    <property type="protein sequence ID" value="MBY0098235.1"/>
    <property type="molecule type" value="Genomic_DNA"/>
</dbReference>
<gene>
    <name evidence="2" type="ORF">H0185_15660</name>
</gene>
<dbReference type="Proteomes" id="UP000769780">
    <property type="component" value="Unassembled WGS sequence"/>
</dbReference>
<reference evidence="2 3" key="1">
    <citation type="submission" date="2020-07" db="EMBL/GenBank/DDBJ databases">
        <title>Fungal Genomes of the International Space Station.</title>
        <authorList>
            <person name="Seuylemezian A."/>
            <person name="Singh N.K."/>
            <person name="Wood J."/>
            <person name="Venkateswaran K."/>
        </authorList>
    </citation>
    <scope>NUCLEOTIDE SEQUENCE [LARGE SCALE GENOMIC DNA]</scope>
    <source>
        <strain evidence="2 3">PL-B2</strain>
    </source>
</reference>
<accession>A0ABS7K7Y2</accession>
<protein>
    <recommendedName>
        <fullName evidence="4">ABC transporter permease</fullName>
    </recommendedName>
</protein>
<dbReference type="RefSeq" id="WP_221874454.1">
    <property type="nucleotide sequence ID" value="NZ_JACWFH010000020.1"/>
</dbReference>
<comment type="caution">
    <text evidence="2">The sequence shown here is derived from an EMBL/GenBank/DDBJ whole genome shotgun (WGS) entry which is preliminary data.</text>
</comment>
<evidence type="ECO:0000313" key="3">
    <source>
        <dbReference type="Proteomes" id="UP000769780"/>
    </source>
</evidence>
<keyword evidence="1" id="KW-0812">Transmembrane</keyword>
<feature type="transmembrane region" description="Helical" evidence="1">
    <location>
        <begin position="87"/>
        <end position="115"/>
    </location>
</feature>
<organism evidence="2 3">
    <name type="scientific">Mesobacillus maritimus</name>
    <dbReference type="NCBI Taxonomy" id="1643336"/>
    <lineage>
        <taxon>Bacteria</taxon>
        <taxon>Bacillati</taxon>
        <taxon>Bacillota</taxon>
        <taxon>Bacilli</taxon>
        <taxon>Bacillales</taxon>
        <taxon>Bacillaceae</taxon>
        <taxon>Mesobacillus</taxon>
    </lineage>
</organism>
<evidence type="ECO:0000256" key="1">
    <source>
        <dbReference type="SAM" id="Phobius"/>
    </source>
</evidence>
<feature type="transmembrane region" description="Helical" evidence="1">
    <location>
        <begin position="165"/>
        <end position="185"/>
    </location>
</feature>
<proteinExistence type="predicted"/>
<evidence type="ECO:0008006" key="4">
    <source>
        <dbReference type="Google" id="ProtNLM"/>
    </source>
</evidence>
<feature type="transmembrane region" description="Helical" evidence="1">
    <location>
        <begin position="21"/>
        <end position="42"/>
    </location>
</feature>
<sequence length="233" mass="26233">MGRQVKGLLYFFLTDIRYSLMIFWSILLSILVLSLCISYFLIGVENGNYYLSLDIPIYVYCAIFGFLTVKESIPFAIKIGATRKNVFVALGVFFLGLAVVKSVISSTLQLVTLAFTEATGVSTFNFLYLSPLMEGSWLTRVIIDTTVMFFLISIMYIFGLLFYKAGLAGGGIVAGILILILLYGIAEGWLLEFFINQFMEPHLSFFYQLLGVGLVLYGLTYFFIRNITIIKTK</sequence>
<keyword evidence="3" id="KW-1185">Reference proteome</keyword>
<feature type="transmembrane region" description="Helical" evidence="1">
    <location>
        <begin position="135"/>
        <end position="158"/>
    </location>
</feature>
<keyword evidence="1" id="KW-1133">Transmembrane helix</keyword>